<feature type="region of interest" description="Disordered" evidence="1">
    <location>
        <begin position="1"/>
        <end position="24"/>
    </location>
</feature>
<proteinExistence type="predicted"/>
<dbReference type="Proteomes" id="UP000591131">
    <property type="component" value="Unassembled WGS sequence"/>
</dbReference>
<sequence>MLPFPSPPAPGAHDTTPNCHTSLPSLPQFTKVSLGVVGRRMLRTMLAKVMKNDSHVRKECKKIARIREATVPELVQMASIAGLNNFVHSAKAFSSTLKQNGVWSSPIRNSAAADATLINNRGGVTPQTGSTGYITCSNFSTIQSSPDTFSTDYGTVAYSTGGYELGSPCRLVEGHEAFSIPGCTLTDLCLLDITSRASSSNGISEQDIIGLRTLTSGQQQNNNNQSTQSVSTCDGVVELSAPIYPCADNEELRLLSYCARAFAGYIMDFASATCQQFFGSPDPHSGTRETEAFPQSRKTSLGNNGRDVLRREITRKLQALPHLRDVANKIAPIRFATVPQLHQIAEAIGLGEIAVAIGEADQAQRKMRKKRLGNSPQKRRSSGGRSDVSIKEAICDSLLAYKWASASPLSSSDAGMQVINQLLAEGSRRLPEYYHGTESYAPRTSHIGWLQSPPHTNESGYGKLPLDSAFIEAASLANRAVVDALASASNGDGSSQEDTSSAIGTVESDNWPAKNYGILAAHPFSSVYPFPVDGRAPINSADEKHREYNYRDYSVMRQIPSLSTSLLLDIKHRTKQDSRNALEDQSCPVFHI</sequence>
<evidence type="ECO:0000313" key="2">
    <source>
        <dbReference type="EMBL" id="KAF4674175.1"/>
    </source>
</evidence>
<name>A0A7J6MRH6_PERCH</name>
<reference evidence="2 3" key="1">
    <citation type="submission" date="2020-04" db="EMBL/GenBank/DDBJ databases">
        <title>Perkinsus chesapeaki whole genome sequence.</title>
        <authorList>
            <person name="Bogema D.R."/>
        </authorList>
    </citation>
    <scope>NUCLEOTIDE SEQUENCE [LARGE SCALE GENOMIC DNA]</scope>
    <source>
        <strain evidence="2">ATCC PRA-425</strain>
    </source>
</reference>
<evidence type="ECO:0000313" key="3">
    <source>
        <dbReference type="Proteomes" id="UP000591131"/>
    </source>
</evidence>
<accession>A0A7J6MRH6</accession>
<feature type="region of interest" description="Disordered" evidence="1">
    <location>
        <begin position="281"/>
        <end position="303"/>
    </location>
</feature>
<gene>
    <name evidence="2" type="ORF">FOL47_009581</name>
</gene>
<feature type="region of interest" description="Disordered" evidence="1">
    <location>
        <begin position="366"/>
        <end position="387"/>
    </location>
</feature>
<comment type="caution">
    <text evidence="2">The sequence shown here is derived from an EMBL/GenBank/DDBJ whole genome shotgun (WGS) entry which is preliminary data.</text>
</comment>
<protein>
    <submittedName>
        <fullName evidence="2">Uncharacterized protein</fullName>
    </submittedName>
</protein>
<keyword evidence="3" id="KW-1185">Reference proteome</keyword>
<organism evidence="2 3">
    <name type="scientific">Perkinsus chesapeaki</name>
    <name type="common">Clam parasite</name>
    <name type="synonym">Perkinsus andrewsi</name>
    <dbReference type="NCBI Taxonomy" id="330153"/>
    <lineage>
        <taxon>Eukaryota</taxon>
        <taxon>Sar</taxon>
        <taxon>Alveolata</taxon>
        <taxon>Perkinsozoa</taxon>
        <taxon>Perkinsea</taxon>
        <taxon>Perkinsida</taxon>
        <taxon>Perkinsidae</taxon>
        <taxon>Perkinsus</taxon>
    </lineage>
</organism>
<dbReference type="EMBL" id="JAAPAO010000068">
    <property type="protein sequence ID" value="KAF4674175.1"/>
    <property type="molecule type" value="Genomic_DNA"/>
</dbReference>
<feature type="compositionally biased region" description="Polar residues" evidence="1">
    <location>
        <begin position="15"/>
        <end position="24"/>
    </location>
</feature>
<dbReference type="AlphaFoldDB" id="A0A7J6MRH6"/>
<feature type="compositionally biased region" description="Pro residues" evidence="1">
    <location>
        <begin position="1"/>
        <end position="10"/>
    </location>
</feature>
<feature type="compositionally biased region" description="Basic residues" evidence="1">
    <location>
        <begin position="366"/>
        <end position="382"/>
    </location>
</feature>
<dbReference type="OrthoDB" id="428826at2759"/>
<evidence type="ECO:0000256" key="1">
    <source>
        <dbReference type="SAM" id="MobiDB-lite"/>
    </source>
</evidence>